<evidence type="ECO:0000313" key="2">
    <source>
        <dbReference type="Proteomes" id="UP000028181"/>
    </source>
</evidence>
<proteinExistence type="predicted"/>
<protein>
    <submittedName>
        <fullName evidence="1">Uncharacterized protein</fullName>
    </submittedName>
</protein>
<sequence>MDMRTQTPDEPYEPPPAHRFRVEAAMLEMIERLQQEGLGRREIALILADAADEYVIILANMTAETKSDQQSCQQHQ</sequence>
<evidence type="ECO:0000313" key="1">
    <source>
        <dbReference type="EMBL" id="CDN51447.1"/>
    </source>
</evidence>
<dbReference type="eggNOG" id="ENOG50312NS">
    <property type="taxonomic scope" value="Bacteria"/>
</dbReference>
<accession>A0A068SZ09</accession>
<keyword evidence="1" id="KW-0614">Plasmid</keyword>
<organism evidence="1 2">
    <name type="scientific">Neorhizobium galegae bv. orientalis str. HAMBI 540</name>
    <dbReference type="NCBI Taxonomy" id="1028800"/>
    <lineage>
        <taxon>Bacteria</taxon>
        <taxon>Pseudomonadati</taxon>
        <taxon>Pseudomonadota</taxon>
        <taxon>Alphaproteobacteria</taxon>
        <taxon>Hyphomicrobiales</taxon>
        <taxon>Rhizobiaceae</taxon>
        <taxon>Rhizobium/Agrobacterium group</taxon>
        <taxon>Neorhizobium</taxon>
    </lineage>
</organism>
<dbReference type="KEGG" id="ngg:RG540_PA07710"/>
<dbReference type="Proteomes" id="UP000028181">
    <property type="component" value="Plasmid pHAMBI540a"/>
</dbReference>
<dbReference type="EMBL" id="HG938354">
    <property type="protein sequence ID" value="CDN51447.1"/>
    <property type="molecule type" value="Genomic_DNA"/>
</dbReference>
<gene>
    <name evidence="1" type="ORF">RG540_PA07710</name>
</gene>
<reference evidence="2" key="1">
    <citation type="journal article" date="2014" name="BMC Genomics">
        <title>Genome sequencing of two Neorhizobium galegae strains reveals a noeT gene responsible for the unusual acetylation of the nodulation factors.</title>
        <authorList>
            <person name="Osterman J."/>
            <person name="Marsh J."/>
            <person name="Laine P.K."/>
            <person name="Zeng Z."/>
            <person name="Alatalo E."/>
            <person name="Sullivan J.T."/>
            <person name="Young J.P."/>
            <person name="Thomas-Oates J."/>
            <person name="Paulin L."/>
            <person name="Lindstrom K."/>
        </authorList>
    </citation>
    <scope>NUCLEOTIDE SEQUENCE [LARGE SCALE GENOMIC DNA]</scope>
    <source>
        <strain evidence="2">HAMBI 540</strain>
    </source>
</reference>
<dbReference type="RefSeq" id="WP_041364909.1">
    <property type="nucleotide sequence ID" value="NZ_HG938354.1"/>
</dbReference>
<geneLocation type="plasmid" evidence="2">
    <name>II</name>
</geneLocation>
<name>A0A068SZ09_NEOGA</name>
<dbReference type="HOGENOM" id="CLU_199016_0_0_5"/>
<dbReference type="OrthoDB" id="8401341at2"/>
<dbReference type="AlphaFoldDB" id="A0A068SZ09"/>
<keyword evidence="2" id="KW-1185">Reference proteome</keyword>
<dbReference type="GeneID" id="24260989"/>